<keyword evidence="1" id="KW-0812">Transmembrane</keyword>
<dbReference type="AlphaFoldDB" id="A0A0G1MWH9"/>
<proteinExistence type="predicted"/>
<comment type="caution">
    <text evidence="2">The sequence shown here is derived from an EMBL/GenBank/DDBJ whole genome shotgun (WGS) entry which is preliminary data.</text>
</comment>
<gene>
    <name evidence="2" type="ORF">UX20_C0050G0008</name>
</gene>
<keyword evidence="1" id="KW-0472">Membrane</keyword>
<evidence type="ECO:0000256" key="1">
    <source>
        <dbReference type="SAM" id="Phobius"/>
    </source>
</evidence>
<dbReference type="EMBL" id="LCLH01000050">
    <property type="protein sequence ID" value="KKU12552.1"/>
    <property type="molecule type" value="Genomic_DNA"/>
</dbReference>
<feature type="transmembrane region" description="Helical" evidence="1">
    <location>
        <begin position="12"/>
        <end position="34"/>
    </location>
</feature>
<name>A0A0G1MWH9_9BACT</name>
<evidence type="ECO:0000313" key="2">
    <source>
        <dbReference type="EMBL" id="KKU12552.1"/>
    </source>
</evidence>
<sequence>MFEPDSKLFLSNFHMLALVVLFLIVCAIGVATVIIHRADQPFPVRIVVGILFFLLGFPLFLAGLTCSVALRIISCFFPYRAPNHESRVLARGYARLQRLIFQHVGCGVVQPGWWLVAEALDLFKPEFPHYPTIDKD</sequence>
<organism evidence="2 3">
    <name type="scientific">Candidatus Magasanikbacteria bacterium GW2011_GWC2_45_8</name>
    <dbReference type="NCBI Taxonomy" id="1619050"/>
    <lineage>
        <taxon>Bacteria</taxon>
        <taxon>Candidatus Magasanikiibacteriota</taxon>
    </lineage>
</organism>
<dbReference type="Proteomes" id="UP000034911">
    <property type="component" value="Unassembled WGS sequence"/>
</dbReference>
<feature type="transmembrane region" description="Helical" evidence="1">
    <location>
        <begin position="46"/>
        <end position="70"/>
    </location>
</feature>
<reference evidence="2 3" key="1">
    <citation type="journal article" date="2015" name="Nature">
        <title>rRNA introns, odd ribosomes, and small enigmatic genomes across a large radiation of phyla.</title>
        <authorList>
            <person name="Brown C.T."/>
            <person name="Hug L.A."/>
            <person name="Thomas B.C."/>
            <person name="Sharon I."/>
            <person name="Castelle C.J."/>
            <person name="Singh A."/>
            <person name="Wilkins M.J."/>
            <person name="Williams K.H."/>
            <person name="Banfield J.F."/>
        </authorList>
    </citation>
    <scope>NUCLEOTIDE SEQUENCE [LARGE SCALE GENOMIC DNA]</scope>
</reference>
<accession>A0A0G1MWH9</accession>
<evidence type="ECO:0000313" key="3">
    <source>
        <dbReference type="Proteomes" id="UP000034911"/>
    </source>
</evidence>
<keyword evidence="1" id="KW-1133">Transmembrane helix</keyword>
<protein>
    <submittedName>
        <fullName evidence="2">Uncharacterized protein</fullName>
    </submittedName>
</protein>